<protein>
    <recommendedName>
        <fullName evidence="7">WD repeat protein</fullName>
    </recommendedName>
</protein>
<evidence type="ECO:0000256" key="2">
    <source>
        <dbReference type="ARBA" id="ARBA00022737"/>
    </source>
</evidence>
<dbReference type="SUPFAM" id="SSF50978">
    <property type="entry name" value="WD40 repeat-like"/>
    <property type="match status" value="1"/>
</dbReference>
<comment type="pathway">
    <text evidence="3">Protein modification.</text>
</comment>
<proteinExistence type="predicted"/>
<dbReference type="RefSeq" id="XP_013326912.1">
    <property type="nucleotide sequence ID" value="XM_013471458.1"/>
</dbReference>
<feature type="compositionally biased region" description="Acidic residues" evidence="4">
    <location>
        <begin position="55"/>
        <end position="66"/>
    </location>
</feature>
<evidence type="ECO:0000313" key="5">
    <source>
        <dbReference type="EMBL" id="KKA20300.1"/>
    </source>
</evidence>
<dbReference type="PANTHER" id="PTHR46042:SF1">
    <property type="entry name" value="DIPHTHINE METHYLTRANSFERASE"/>
    <property type="match status" value="1"/>
</dbReference>
<evidence type="ECO:0000313" key="6">
    <source>
        <dbReference type="Proteomes" id="UP000053958"/>
    </source>
</evidence>
<keyword evidence="1" id="KW-0853">WD repeat</keyword>
<dbReference type="GO" id="GO:0005737">
    <property type="term" value="C:cytoplasm"/>
    <property type="evidence" value="ECO:0007669"/>
    <property type="project" value="TreeGrafter"/>
</dbReference>
<gene>
    <name evidence="5" type="ORF">T310_5668</name>
</gene>
<dbReference type="Proteomes" id="UP000053958">
    <property type="component" value="Unassembled WGS sequence"/>
</dbReference>
<evidence type="ECO:0000256" key="3">
    <source>
        <dbReference type="ARBA" id="ARBA00043952"/>
    </source>
</evidence>
<keyword evidence="2" id="KW-0677">Repeat</keyword>
<evidence type="ECO:0000256" key="1">
    <source>
        <dbReference type="ARBA" id="ARBA00022574"/>
    </source>
</evidence>
<comment type="caution">
    <text evidence="5">The sequence shown here is derived from an EMBL/GenBank/DDBJ whole genome shotgun (WGS) entry which is preliminary data.</text>
</comment>
<keyword evidence="6" id="KW-1185">Reference proteome</keyword>
<evidence type="ECO:0000256" key="4">
    <source>
        <dbReference type="SAM" id="MobiDB-lite"/>
    </source>
</evidence>
<dbReference type="OrthoDB" id="1930760at2759"/>
<dbReference type="InterPro" id="IPR036322">
    <property type="entry name" value="WD40_repeat_dom_sf"/>
</dbReference>
<dbReference type="AlphaFoldDB" id="A0A0F4YQD5"/>
<dbReference type="InterPro" id="IPR015943">
    <property type="entry name" value="WD40/YVTN_repeat-like_dom_sf"/>
</dbReference>
<feature type="region of interest" description="Disordered" evidence="4">
    <location>
        <begin position="458"/>
        <end position="480"/>
    </location>
</feature>
<evidence type="ECO:0008006" key="7">
    <source>
        <dbReference type="Google" id="ProtNLM"/>
    </source>
</evidence>
<dbReference type="Gene3D" id="2.130.10.10">
    <property type="entry name" value="YVTN repeat-like/Quinoprotein amine dehydrogenase"/>
    <property type="match status" value="1"/>
</dbReference>
<feature type="region of interest" description="Disordered" evidence="4">
    <location>
        <begin position="48"/>
        <end position="68"/>
    </location>
</feature>
<dbReference type="EMBL" id="LASV01000273">
    <property type="protein sequence ID" value="KKA20300.1"/>
    <property type="molecule type" value="Genomic_DNA"/>
</dbReference>
<name>A0A0F4YQD5_RASE3</name>
<feature type="compositionally biased region" description="Basic and acidic residues" evidence="4">
    <location>
        <begin position="459"/>
        <end position="471"/>
    </location>
</feature>
<dbReference type="InterPro" id="IPR052415">
    <property type="entry name" value="Diphthine_MTase"/>
</dbReference>
<dbReference type="GO" id="GO:0061685">
    <property type="term" value="F:diphthine methylesterase activity"/>
    <property type="evidence" value="ECO:0007669"/>
    <property type="project" value="TreeGrafter"/>
</dbReference>
<dbReference type="GeneID" id="25318008"/>
<accession>A0A0F4YQD5</accession>
<dbReference type="STRING" id="1408163.A0A0F4YQD5"/>
<dbReference type="PANTHER" id="PTHR46042">
    <property type="entry name" value="DIPHTHINE METHYLTRANSFERASE"/>
    <property type="match status" value="1"/>
</dbReference>
<sequence>MNEEEETIQHPSSLTTVFLDQPPSCLEFCPADPDHFVVGTYLLSEAKKKNQDDGNGAEEDENEEVVVDQKKTGSLQLWRLDVMASELTQKQVVTLPHAVFDLHFHPRERTLLAVATSAASVSLYRVARSEASAPDLDFPQIQHIWTIQTHEDPTIPALFLAWAPERWFPFGKSVCFCDGSTSADGFAVTFSDGRTSVFTARRGGEQLVRAEFVESQFEPRESIETWFVALATFQPASSSGNNNAQAIPFLFTGNDFGSLQTRRFAPVEQEDPSNDGDMDMDMDLNNYEALNFDDKARHHTAGVTAILPLPTPLIQDSPLLLTGSYDEFIRVYHATPRTKGKVLAETRLGGGVWRLQLIDIVEEGRERDPLTVQSSSEDDSNEDTTSYRTRFLILASCMHAGTRILNVIWRRRRARSSSSSDVTDSGSGALIEEEVGEWDIQLLAKFTEHQSMNYASDFWKQRGDGGGRGGKEEEEEKEENKKQLVCLSSSFYDRRLCLWRVDI</sequence>
<dbReference type="GO" id="GO:0017183">
    <property type="term" value="P:protein histidyl modification to diphthamide"/>
    <property type="evidence" value="ECO:0007669"/>
    <property type="project" value="TreeGrafter"/>
</dbReference>
<organism evidence="5 6">
    <name type="scientific">Rasamsonia emersonii (strain ATCC 16479 / CBS 393.64 / IMI 116815)</name>
    <dbReference type="NCBI Taxonomy" id="1408163"/>
    <lineage>
        <taxon>Eukaryota</taxon>
        <taxon>Fungi</taxon>
        <taxon>Dikarya</taxon>
        <taxon>Ascomycota</taxon>
        <taxon>Pezizomycotina</taxon>
        <taxon>Eurotiomycetes</taxon>
        <taxon>Eurotiomycetidae</taxon>
        <taxon>Eurotiales</taxon>
        <taxon>Trichocomaceae</taxon>
        <taxon>Rasamsonia</taxon>
    </lineage>
</organism>
<reference evidence="5 6" key="1">
    <citation type="submission" date="2015-04" db="EMBL/GenBank/DDBJ databases">
        <authorList>
            <person name="Heijne W.H."/>
            <person name="Fedorova N.D."/>
            <person name="Nierman W.C."/>
            <person name="Vollebregt A.W."/>
            <person name="Zhao Z."/>
            <person name="Wu L."/>
            <person name="Kumar M."/>
            <person name="Stam H."/>
            <person name="van den Berg M.A."/>
            <person name="Pel H.J."/>
        </authorList>
    </citation>
    <scope>NUCLEOTIDE SEQUENCE [LARGE SCALE GENOMIC DNA]</scope>
    <source>
        <strain evidence="5 6">CBS 393.64</strain>
    </source>
</reference>